<sequence length="154" mass="17423">MSSLGESVEGRRLVFDVCAWASVNVAQFQRQSNPFFRQFVEPASLLALATPIPSLCQTVLHNGLVRNLRADDSRAHRKPPECREELKLERREYVRGTIELIASTQLEQEQSKSSRPPAWPTSPQYLHPHCREKDLSSCTVTLTLSDAFTPFLSI</sequence>
<gene>
    <name evidence="1" type="ORF">PLEPLA_LOCUS31412</name>
</gene>
<protein>
    <submittedName>
        <fullName evidence="1">Uncharacterized protein</fullName>
    </submittedName>
</protein>
<keyword evidence="2" id="KW-1185">Reference proteome</keyword>
<dbReference type="Proteomes" id="UP001153269">
    <property type="component" value="Unassembled WGS sequence"/>
</dbReference>
<comment type="caution">
    <text evidence="1">The sequence shown here is derived from an EMBL/GenBank/DDBJ whole genome shotgun (WGS) entry which is preliminary data.</text>
</comment>
<reference evidence="1" key="1">
    <citation type="submission" date="2020-03" db="EMBL/GenBank/DDBJ databases">
        <authorList>
            <person name="Weist P."/>
        </authorList>
    </citation>
    <scope>NUCLEOTIDE SEQUENCE</scope>
</reference>
<evidence type="ECO:0000313" key="2">
    <source>
        <dbReference type="Proteomes" id="UP001153269"/>
    </source>
</evidence>
<dbReference type="AlphaFoldDB" id="A0A9N7YTC0"/>
<organism evidence="1 2">
    <name type="scientific">Pleuronectes platessa</name>
    <name type="common">European plaice</name>
    <dbReference type="NCBI Taxonomy" id="8262"/>
    <lineage>
        <taxon>Eukaryota</taxon>
        <taxon>Metazoa</taxon>
        <taxon>Chordata</taxon>
        <taxon>Craniata</taxon>
        <taxon>Vertebrata</taxon>
        <taxon>Euteleostomi</taxon>
        <taxon>Actinopterygii</taxon>
        <taxon>Neopterygii</taxon>
        <taxon>Teleostei</taxon>
        <taxon>Neoteleostei</taxon>
        <taxon>Acanthomorphata</taxon>
        <taxon>Carangaria</taxon>
        <taxon>Pleuronectiformes</taxon>
        <taxon>Pleuronectoidei</taxon>
        <taxon>Pleuronectidae</taxon>
        <taxon>Pleuronectes</taxon>
    </lineage>
</organism>
<evidence type="ECO:0000313" key="1">
    <source>
        <dbReference type="EMBL" id="CAB1443696.1"/>
    </source>
</evidence>
<dbReference type="EMBL" id="CADEAL010003168">
    <property type="protein sequence ID" value="CAB1443696.1"/>
    <property type="molecule type" value="Genomic_DNA"/>
</dbReference>
<name>A0A9N7YTC0_PLEPL</name>
<proteinExistence type="predicted"/>
<accession>A0A9N7YTC0</accession>